<dbReference type="GO" id="GO:0098797">
    <property type="term" value="C:plasma membrane protein complex"/>
    <property type="evidence" value="ECO:0007669"/>
    <property type="project" value="TreeGrafter"/>
</dbReference>
<feature type="transmembrane region" description="Helical" evidence="7">
    <location>
        <begin position="418"/>
        <end position="440"/>
    </location>
</feature>
<name>A0A5C5ZWB6_9BACT</name>
<evidence type="ECO:0000256" key="1">
    <source>
        <dbReference type="ARBA" id="ARBA00004651"/>
    </source>
</evidence>
<feature type="transmembrane region" description="Helical" evidence="7">
    <location>
        <begin position="303"/>
        <end position="325"/>
    </location>
</feature>
<feature type="transmembrane region" description="Helical" evidence="7">
    <location>
        <begin position="345"/>
        <end position="364"/>
    </location>
</feature>
<evidence type="ECO:0000256" key="3">
    <source>
        <dbReference type="ARBA" id="ARBA00022475"/>
    </source>
</evidence>
<sequence length="837" mass="89769">MILWSFSRREVGRRPGRALLTLLSVVIGVASVISVLSATRTTRAAYRQMFQKVNGSADLEITGFGGKRFDEELVAVAEKTPGVAVAVPLIHRNTILYGPEGRATLTALGIDPEKDSAVRDYELVEGEPLGKNIGVWMDVGLARRMKVVVGDEIKLLTRSGLKPAPVIGLVQPAGGSSVVQGGLVMMHLRVAQARFRIERQIDTISIVLNEDADENAVRNELQAALPDTVTIGRPSTRTDVTDEAMLANEQGLRLATAFILMLAVFVIGNTFAMNVGERRRQFAVMRAIGATRRQIAGVLYREALAMGVLGTILGIMLGVFGARILTTAVADVMLVELPDVEITTTSLVIATMFGLGLAMLGAYLPARQAAAMTPVEALVSVPPQHSSQVSWWVPVLGLLTLAVSAVLLTGCIQGRLPVGLAAIGSVGGLLGLVMLIPVVVGPVSALVERSLLASIPVESRLARRQLLRHRGRTTLTIGVLFIAMSTGIALATTISNNLNDVRTWYERAIVGDFFVRAMMPDMATGEAADMPESVRAQIESIEEVTSLDSLKFVSVRTDTQDTVLVVVREFTNSDQVYFDLQTGDPASVIEAVNEGQVVIGTVLSQRRSLKMGDTITIETADGPKPLMIAGIANDYIGGGLTVYMSRQSGKALLGVTGEDIFVVKCEPESLKSVEKQLESICNEHGLLLQSYAGLVSTVNAMLGGITGSLRALLVLSFVVASFGVVNTLTMNVLEQTRELGMLRIVAMTRWQVRRVIFAQAAMMGLIGLIPGAAMGVWIAYVINLAAMPVLGHPVVFHFYPWLFFGCIAAATTTVFLSAWIPAERAAQLAPTEALRYE</sequence>
<gene>
    <name evidence="10" type="primary">ytrF</name>
    <name evidence="10" type="ORF">Pla52n_66930</name>
</gene>
<protein>
    <submittedName>
        <fullName evidence="10">ABC transporter permease YtrF</fullName>
    </submittedName>
</protein>
<keyword evidence="4 7" id="KW-0812">Transmembrane</keyword>
<evidence type="ECO:0000313" key="11">
    <source>
        <dbReference type="Proteomes" id="UP000320176"/>
    </source>
</evidence>
<dbReference type="OrthoDB" id="9770036at2"/>
<evidence type="ECO:0000256" key="4">
    <source>
        <dbReference type="ARBA" id="ARBA00022692"/>
    </source>
</evidence>
<evidence type="ECO:0000256" key="5">
    <source>
        <dbReference type="ARBA" id="ARBA00022989"/>
    </source>
</evidence>
<evidence type="ECO:0000256" key="6">
    <source>
        <dbReference type="ARBA" id="ARBA00023136"/>
    </source>
</evidence>
<dbReference type="Pfam" id="PF02687">
    <property type="entry name" value="FtsX"/>
    <property type="match status" value="2"/>
</dbReference>
<reference evidence="10 11" key="1">
    <citation type="submission" date="2019-02" db="EMBL/GenBank/DDBJ databases">
        <title>Deep-cultivation of Planctomycetes and their phenomic and genomic characterization uncovers novel biology.</title>
        <authorList>
            <person name="Wiegand S."/>
            <person name="Jogler M."/>
            <person name="Boedeker C."/>
            <person name="Pinto D."/>
            <person name="Vollmers J."/>
            <person name="Rivas-Marin E."/>
            <person name="Kohn T."/>
            <person name="Peeters S.H."/>
            <person name="Heuer A."/>
            <person name="Rast P."/>
            <person name="Oberbeckmann S."/>
            <person name="Bunk B."/>
            <person name="Jeske O."/>
            <person name="Meyerdierks A."/>
            <person name="Storesund J.E."/>
            <person name="Kallscheuer N."/>
            <person name="Luecker S."/>
            <person name="Lage O.M."/>
            <person name="Pohl T."/>
            <person name="Merkel B.J."/>
            <person name="Hornburger P."/>
            <person name="Mueller R.-W."/>
            <person name="Bruemmer F."/>
            <person name="Labrenz M."/>
            <person name="Spormann A.M."/>
            <person name="Op Den Camp H."/>
            <person name="Overmann J."/>
            <person name="Amann R."/>
            <person name="Jetten M.S.M."/>
            <person name="Mascher T."/>
            <person name="Medema M.H."/>
            <person name="Devos D.P."/>
            <person name="Kaster A.-K."/>
            <person name="Ovreas L."/>
            <person name="Rohde M."/>
            <person name="Galperin M.Y."/>
            <person name="Jogler C."/>
        </authorList>
    </citation>
    <scope>NUCLEOTIDE SEQUENCE [LARGE SCALE GENOMIC DNA]</scope>
    <source>
        <strain evidence="10 11">Pla52n</strain>
    </source>
</reference>
<dbReference type="EMBL" id="SJPN01000018">
    <property type="protein sequence ID" value="TWT91281.1"/>
    <property type="molecule type" value="Genomic_DNA"/>
</dbReference>
<evidence type="ECO:0000259" key="8">
    <source>
        <dbReference type="Pfam" id="PF02687"/>
    </source>
</evidence>
<dbReference type="InterPro" id="IPR025857">
    <property type="entry name" value="MacB_PCD"/>
</dbReference>
<comment type="subcellular location">
    <subcellularLocation>
        <location evidence="1">Cell membrane</location>
        <topology evidence="1">Multi-pass membrane protein</topology>
    </subcellularLocation>
</comment>
<feature type="transmembrane region" description="Helical" evidence="7">
    <location>
        <begin position="754"/>
        <end position="778"/>
    </location>
</feature>
<feature type="transmembrane region" description="Helical" evidence="7">
    <location>
        <begin position="391"/>
        <end position="412"/>
    </location>
</feature>
<proteinExistence type="inferred from homology"/>
<dbReference type="InterPro" id="IPR051447">
    <property type="entry name" value="Lipoprotein-release_system"/>
</dbReference>
<feature type="transmembrane region" description="Helical" evidence="7">
    <location>
        <begin position="711"/>
        <end position="733"/>
    </location>
</feature>
<dbReference type="Proteomes" id="UP000320176">
    <property type="component" value="Unassembled WGS sequence"/>
</dbReference>
<feature type="domain" description="MacB-like periplasmic core" evidence="9">
    <location>
        <begin position="19"/>
        <end position="223"/>
    </location>
</feature>
<feature type="domain" description="ABC3 transporter permease C-terminal" evidence="8">
    <location>
        <begin position="712"/>
        <end position="828"/>
    </location>
</feature>
<evidence type="ECO:0000259" key="9">
    <source>
        <dbReference type="Pfam" id="PF12704"/>
    </source>
</evidence>
<keyword evidence="3" id="KW-1003">Cell membrane</keyword>
<evidence type="ECO:0000256" key="7">
    <source>
        <dbReference type="SAM" id="Phobius"/>
    </source>
</evidence>
<dbReference type="InterPro" id="IPR003838">
    <property type="entry name" value="ABC3_permease_C"/>
</dbReference>
<dbReference type="PANTHER" id="PTHR30489:SF0">
    <property type="entry name" value="LIPOPROTEIN-RELEASING SYSTEM TRANSMEMBRANE PROTEIN LOLE"/>
    <property type="match status" value="1"/>
</dbReference>
<feature type="domain" description="MacB-like periplasmic core" evidence="9">
    <location>
        <begin position="473"/>
        <end position="679"/>
    </location>
</feature>
<feature type="transmembrane region" description="Helical" evidence="7">
    <location>
        <begin position="473"/>
        <end position="494"/>
    </location>
</feature>
<keyword evidence="11" id="KW-1185">Reference proteome</keyword>
<dbReference type="GO" id="GO:0044874">
    <property type="term" value="P:lipoprotein localization to outer membrane"/>
    <property type="evidence" value="ECO:0007669"/>
    <property type="project" value="TreeGrafter"/>
</dbReference>
<comment type="similarity">
    <text evidence="2">Belongs to the ABC-4 integral membrane protein family. LolC/E subfamily.</text>
</comment>
<feature type="domain" description="ABC3 transporter permease C-terminal" evidence="8">
    <location>
        <begin position="255"/>
        <end position="374"/>
    </location>
</feature>
<comment type="caution">
    <text evidence="10">The sequence shown here is derived from an EMBL/GenBank/DDBJ whole genome shotgun (WGS) entry which is preliminary data.</text>
</comment>
<organism evidence="10 11">
    <name type="scientific">Stieleria varia</name>
    <dbReference type="NCBI Taxonomy" id="2528005"/>
    <lineage>
        <taxon>Bacteria</taxon>
        <taxon>Pseudomonadati</taxon>
        <taxon>Planctomycetota</taxon>
        <taxon>Planctomycetia</taxon>
        <taxon>Pirellulales</taxon>
        <taxon>Pirellulaceae</taxon>
        <taxon>Stieleria</taxon>
    </lineage>
</organism>
<evidence type="ECO:0000256" key="2">
    <source>
        <dbReference type="ARBA" id="ARBA00005236"/>
    </source>
</evidence>
<dbReference type="AlphaFoldDB" id="A0A5C5ZWB6"/>
<keyword evidence="6 7" id="KW-0472">Membrane</keyword>
<dbReference type="Pfam" id="PF12704">
    <property type="entry name" value="MacB_PCD"/>
    <property type="match status" value="2"/>
</dbReference>
<accession>A0A5C5ZWB6</accession>
<feature type="transmembrane region" description="Helical" evidence="7">
    <location>
        <begin position="254"/>
        <end position="276"/>
    </location>
</feature>
<evidence type="ECO:0000313" key="10">
    <source>
        <dbReference type="EMBL" id="TWT91281.1"/>
    </source>
</evidence>
<dbReference type="PANTHER" id="PTHR30489">
    <property type="entry name" value="LIPOPROTEIN-RELEASING SYSTEM TRANSMEMBRANE PROTEIN LOLE"/>
    <property type="match status" value="1"/>
</dbReference>
<keyword evidence="5 7" id="KW-1133">Transmembrane helix</keyword>
<dbReference type="RefSeq" id="WP_146523580.1">
    <property type="nucleotide sequence ID" value="NZ_CP151726.1"/>
</dbReference>
<feature type="transmembrane region" description="Helical" evidence="7">
    <location>
        <begin position="798"/>
        <end position="820"/>
    </location>
</feature>